<organism evidence="2 3">
    <name type="scientific">Salvia divinorum</name>
    <name type="common">Maria pastora</name>
    <name type="synonym">Diviner's sage</name>
    <dbReference type="NCBI Taxonomy" id="28513"/>
    <lineage>
        <taxon>Eukaryota</taxon>
        <taxon>Viridiplantae</taxon>
        <taxon>Streptophyta</taxon>
        <taxon>Embryophyta</taxon>
        <taxon>Tracheophyta</taxon>
        <taxon>Spermatophyta</taxon>
        <taxon>Magnoliopsida</taxon>
        <taxon>eudicotyledons</taxon>
        <taxon>Gunneridae</taxon>
        <taxon>Pentapetalae</taxon>
        <taxon>asterids</taxon>
        <taxon>lamiids</taxon>
        <taxon>Lamiales</taxon>
        <taxon>Lamiaceae</taxon>
        <taxon>Nepetoideae</taxon>
        <taxon>Mentheae</taxon>
        <taxon>Salviinae</taxon>
        <taxon>Salvia</taxon>
        <taxon>Salvia subgen. Calosphace</taxon>
    </lineage>
</organism>
<name>A0ABD1FZ78_SALDI</name>
<evidence type="ECO:0000313" key="3">
    <source>
        <dbReference type="Proteomes" id="UP001567538"/>
    </source>
</evidence>
<evidence type="ECO:0000256" key="1">
    <source>
        <dbReference type="SAM" id="MobiDB-lite"/>
    </source>
</evidence>
<gene>
    <name evidence="2" type="ORF">AAHA92_28923</name>
</gene>
<dbReference type="PANTHER" id="PTHR33334:SF10">
    <property type="entry name" value="PROTEIN LNK4"/>
    <property type="match status" value="1"/>
</dbReference>
<dbReference type="Proteomes" id="UP001567538">
    <property type="component" value="Unassembled WGS sequence"/>
</dbReference>
<feature type="region of interest" description="Disordered" evidence="1">
    <location>
        <begin position="195"/>
        <end position="221"/>
    </location>
</feature>
<dbReference type="AlphaFoldDB" id="A0ABD1FZ78"/>
<keyword evidence="3" id="KW-1185">Reference proteome</keyword>
<sequence length="289" mass="32655">MAEPTMMPLPIDEEMFEGFLSSPDSWSSWINIVGNCSSQKKPNPSEVEELFNYPVSRHEHSDVHLKDLPKIEEADDIFFDALFKVGTGEGSESSAENPSWNNMTTFDFSNHVWDRTNYVSSVGHFSNEQKLEGDNCIFEEKSVLCEDINEYISMAEPMLLELQNLTLQLADTTRVCFRDSLYRLAENSRYQTKCSQNGKEDMNYKPSTSSGPSRSQVSEFEDTNSIDRTVAMLLFTTMQFCNSATETSTTSDLEVDREYQANMYRYHPCSSGPSLCVISGGDAEVPTLD</sequence>
<dbReference type="InterPro" id="IPR039928">
    <property type="entry name" value="LNK"/>
</dbReference>
<feature type="compositionally biased region" description="Polar residues" evidence="1">
    <location>
        <begin position="205"/>
        <end position="218"/>
    </location>
</feature>
<evidence type="ECO:0000313" key="2">
    <source>
        <dbReference type="EMBL" id="KAL1536243.1"/>
    </source>
</evidence>
<dbReference type="PANTHER" id="PTHR33334">
    <property type="entry name" value="PROTEIN LNK1"/>
    <property type="match status" value="1"/>
</dbReference>
<accession>A0ABD1FZ78</accession>
<comment type="caution">
    <text evidence="2">The sequence shown here is derived from an EMBL/GenBank/DDBJ whole genome shotgun (WGS) entry which is preliminary data.</text>
</comment>
<dbReference type="EMBL" id="JBEAFC010000011">
    <property type="protein sequence ID" value="KAL1536243.1"/>
    <property type="molecule type" value="Genomic_DNA"/>
</dbReference>
<reference evidence="2 3" key="1">
    <citation type="submission" date="2024-06" db="EMBL/GenBank/DDBJ databases">
        <title>A chromosome level genome sequence of Diviner's sage (Salvia divinorum).</title>
        <authorList>
            <person name="Ford S.A."/>
            <person name="Ro D.-K."/>
            <person name="Ness R.W."/>
            <person name="Phillips M.A."/>
        </authorList>
    </citation>
    <scope>NUCLEOTIDE SEQUENCE [LARGE SCALE GENOMIC DNA]</scope>
    <source>
        <strain evidence="2">SAF-2024a</strain>
        <tissue evidence="2">Leaf</tissue>
    </source>
</reference>
<protein>
    <submittedName>
        <fullName evidence="2">Uncharacterized protein</fullName>
    </submittedName>
</protein>
<proteinExistence type="predicted"/>